<gene>
    <name evidence="3" type="ORF">GCM10010394_66790</name>
</gene>
<evidence type="ECO:0000313" key="3">
    <source>
        <dbReference type="EMBL" id="GAA0626667.1"/>
    </source>
</evidence>
<feature type="domain" description="Lipid/polyisoprenoid-binding YceI-like" evidence="2">
    <location>
        <begin position="28"/>
        <end position="192"/>
    </location>
</feature>
<dbReference type="InterPro" id="IPR007372">
    <property type="entry name" value="Lipid/polyisoprenoid-bd_YceI"/>
</dbReference>
<name>A0ABP3S5S9_9ACTN</name>
<evidence type="ECO:0000259" key="2">
    <source>
        <dbReference type="SMART" id="SM00867"/>
    </source>
</evidence>
<dbReference type="Pfam" id="PF04264">
    <property type="entry name" value="YceI"/>
    <property type="match status" value="1"/>
</dbReference>
<dbReference type="RefSeq" id="WP_344080630.1">
    <property type="nucleotide sequence ID" value="NZ_BAAACA010000064.1"/>
</dbReference>
<dbReference type="Gene3D" id="2.40.128.110">
    <property type="entry name" value="Lipid/polyisoprenoid-binding, YceI-like"/>
    <property type="match status" value="1"/>
</dbReference>
<accession>A0ABP3S5S9</accession>
<protein>
    <submittedName>
        <fullName evidence="3">YceI family protein</fullName>
    </submittedName>
</protein>
<comment type="similarity">
    <text evidence="1">Belongs to the UPF0312 family.</text>
</comment>
<sequence length="194" mass="20591">MTTTSSSSSPSPEPAVSAAELPGYEPGAWAIDPVHSEIAFAVRHLGVANVRGRFDEFEGEIVLAENPLESSVTATIRTASVSTAHEQRDNHIRSADFLHVEEFPEMTFRSTGVRSGDGEGFLLDGELSVRGVTRPVTLDLELHGFGKGYEGRSVVGFTATTRIGRKDFGVTGGTVGATLGDTIKITLDVEASRA</sequence>
<dbReference type="SMART" id="SM00867">
    <property type="entry name" value="YceI"/>
    <property type="match status" value="1"/>
</dbReference>
<dbReference type="PANTHER" id="PTHR34406">
    <property type="entry name" value="PROTEIN YCEI"/>
    <property type="match status" value="1"/>
</dbReference>
<keyword evidence="4" id="KW-1185">Reference proteome</keyword>
<dbReference type="EMBL" id="BAAACA010000064">
    <property type="protein sequence ID" value="GAA0626667.1"/>
    <property type="molecule type" value="Genomic_DNA"/>
</dbReference>
<evidence type="ECO:0000256" key="1">
    <source>
        <dbReference type="ARBA" id="ARBA00008812"/>
    </source>
</evidence>
<comment type="caution">
    <text evidence="3">The sequence shown here is derived from an EMBL/GenBank/DDBJ whole genome shotgun (WGS) entry which is preliminary data.</text>
</comment>
<proteinExistence type="inferred from homology"/>
<evidence type="ECO:0000313" key="4">
    <source>
        <dbReference type="Proteomes" id="UP001500668"/>
    </source>
</evidence>
<reference evidence="4" key="1">
    <citation type="journal article" date="2019" name="Int. J. Syst. Evol. Microbiol.">
        <title>The Global Catalogue of Microorganisms (GCM) 10K type strain sequencing project: providing services to taxonomists for standard genome sequencing and annotation.</title>
        <authorList>
            <consortium name="The Broad Institute Genomics Platform"/>
            <consortium name="The Broad Institute Genome Sequencing Center for Infectious Disease"/>
            <person name="Wu L."/>
            <person name="Ma J."/>
        </authorList>
    </citation>
    <scope>NUCLEOTIDE SEQUENCE [LARGE SCALE GENOMIC DNA]</scope>
    <source>
        <strain evidence="4">JCM 5067</strain>
    </source>
</reference>
<dbReference type="Proteomes" id="UP001500668">
    <property type="component" value="Unassembled WGS sequence"/>
</dbReference>
<organism evidence="3 4">
    <name type="scientific">Streptomyces crystallinus</name>
    <dbReference type="NCBI Taxonomy" id="68191"/>
    <lineage>
        <taxon>Bacteria</taxon>
        <taxon>Bacillati</taxon>
        <taxon>Actinomycetota</taxon>
        <taxon>Actinomycetes</taxon>
        <taxon>Kitasatosporales</taxon>
        <taxon>Streptomycetaceae</taxon>
        <taxon>Streptomyces</taxon>
    </lineage>
</organism>
<dbReference type="InterPro" id="IPR036761">
    <property type="entry name" value="TTHA0802/YceI-like_sf"/>
</dbReference>
<dbReference type="PANTHER" id="PTHR34406:SF1">
    <property type="entry name" value="PROTEIN YCEI"/>
    <property type="match status" value="1"/>
</dbReference>
<dbReference type="SUPFAM" id="SSF101874">
    <property type="entry name" value="YceI-like"/>
    <property type="match status" value="1"/>
</dbReference>